<evidence type="ECO:0000313" key="1">
    <source>
        <dbReference type="EMBL" id="MBD3365500.1"/>
    </source>
</evidence>
<protein>
    <submittedName>
        <fullName evidence="1">Uncharacterized protein</fullName>
    </submittedName>
</protein>
<dbReference type="EMBL" id="WJKJ01000325">
    <property type="protein sequence ID" value="MBD3365500.1"/>
    <property type="molecule type" value="Genomic_DNA"/>
</dbReference>
<comment type="caution">
    <text evidence="1">The sequence shown here is derived from an EMBL/GenBank/DDBJ whole genome shotgun (WGS) entry which is preliminary data.</text>
</comment>
<accession>A0A9D5KCE1</accession>
<proteinExistence type="predicted"/>
<dbReference type="AlphaFoldDB" id="A0A9D5KCE1"/>
<evidence type="ECO:0000313" key="2">
    <source>
        <dbReference type="Proteomes" id="UP000630660"/>
    </source>
</evidence>
<dbReference type="Proteomes" id="UP000630660">
    <property type="component" value="Unassembled WGS sequence"/>
</dbReference>
<name>A0A9D5KCE1_UNCW3</name>
<reference evidence="1" key="1">
    <citation type="submission" date="2019-11" db="EMBL/GenBank/DDBJ databases">
        <title>Microbial mats filling the niche in hypersaline microbial mats.</title>
        <authorList>
            <person name="Wong H.L."/>
            <person name="Macleod F.I."/>
            <person name="White R.A. III"/>
            <person name="Burns B.P."/>
        </authorList>
    </citation>
    <scope>NUCLEOTIDE SEQUENCE</scope>
    <source>
        <strain evidence="1">Bin_327</strain>
    </source>
</reference>
<gene>
    <name evidence="1" type="ORF">GF359_09835</name>
</gene>
<organism evidence="1 2">
    <name type="scientific">candidate division WOR-3 bacterium</name>
    <dbReference type="NCBI Taxonomy" id="2052148"/>
    <lineage>
        <taxon>Bacteria</taxon>
        <taxon>Bacteria division WOR-3</taxon>
    </lineage>
</organism>
<sequence length="265" mass="29381">MSVFLAGCLLVFGVYEMPDVDLYQAEGVAVDSLWINLPHTQEVAEHITLRTGKGEDPIVRSGAFFRYALDLYQLKLDKSCIIPNLKALRNELLLIGDQGKMKVDVRIGTTQEIETAIKQGVDADSVLAMFARLDTEIKTLTGEVIPADPDSYGNGADAFEMGKWIAAMGVRLAIYPGCDDEKGKPYVLSHISTLIETIEKEDSDNWTGVVVSMKDDISDYHRSRMLEFISGLPYSQPVSEDDIKVLLGEIKTTYSVFNLEFILCA</sequence>